<dbReference type="PATRIC" id="fig|927665.4.peg.4614"/>
<dbReference type="AlphaFoldDB" id="A0A0F5IR92"/>
<protein>
    <submittedName>
        <fullName evidence="2">Uncharacterized protein</fullName>
    </submittedName>
</protein>
<accession>A0A0F5IR92</accession>
<name>A0A0F5IR92_9BACT</name>
<gene>
    <name evidence="2" type="ORF">HMPREF1535_04494</name>
</gene>
<evidence type="ECO:0000313" key="2">
    <source>
        <dbReference type="EMBL" id="KKB47637.1"/>
    </source>
</evidence>
<dbReference type="STRING" id="927665.HMPREF1535_04494"/>
<dbReference type="RefSeq" id="WP_046147463.1">
    <property type="nucleotide sequence ID" value="NZ_KQ033913.1"/>
</dbReference>
<dbReference type="Proteomes" id="UP000033047">
    <property type="component" value="Unassembled WGS sequence"/>
</dbReference>
<reference evidence="2 3" key="1">
    <citation type="submission" date="2013-04" db="EMBL/GenBank/DDBJ databases">
        <title>The Genome Sequence of Parabacteroides goldsteinii DSM 19448.</title>
        <authorList>
            <consortium name="The Broad Institute Genomics Platform"/>
            <person name="Earl A."/>
            <person name="Ward D."/>
            <person name="Feldgarden M."/>
            <person name="Gevers D."/>
            <person name="Martens E."/>
            <person name="Sakamoto M."/>
            <person name="Benno Y."/>
            <person name="Song Y."/>
            <person name="Liu C."/>
            <person name="Lee J."/>
            <person name="Bolanos M."/>
            <person name="Vaisanen M.L."/>
            <person name="Finegold S.M."/>
            <person name="Walker B."/>
            <person name="Young S."/>
            <person name="Zeng Q."/>
            <person name="Gargeya S."/>
            <person name="Fitzgerald M."/>
            <person name="Haas B."/>
            <person name="Abouelleil A."/>
            <person name="Allen A.W."/>
            <person name="Alvarado L."/>
            <person name="Arachchi H.M."/>
            <person name="Berlin A.M."/>
            <person name="Chapman S.B."/>
            <person name="Gainer-Dewar J."/>
            <person name="Goldberg J."/>
            <person name="Griggs A."/>
            <person name="Gujja S."/>
            <person name="Hansen M."/>
            <person name="Howarth C."/>
            <person name="Imamovic A."/>
            <person name="Ireland A."/>
            <person name="Larimer J."/>
            <person name="McCowan C."/>
            <person name="Murphy C."/>
            <person name="Pearson M."/>
            <person name="Poon T.W."/>
            <person name="Priest M."/>
            <person name="Roberts A."/>
            <person name="Saif S."/>
            <person name="Shea T."/>
            <person name="Sisk P."/>
            <person name="Sykes S."/>
            <person name="Wortman J."/>
            <person name="Nusbaum C."/>
            <person name="Birren B."/>
        </authorList>
    </citation>
    <scope>NUCLEOTIDE SEQUENCE [LARGE SCALE GENOMIC DNA]</scope>
    <source>
        <strain evidence="2 3">DSM 19448</strain>
    </source>
</reference>
<dbReference type="EMBL" id="AQHV01000025">
    <property type="protein sequence ID" value="KKB47637.1"/>
    <property type="molecule type" value="Genomic_DNA"/>
</dbReference>
<comment type="caution">
    <text evidence="2">The sequence shown here is derived from an EMBL/GenBank/DDBJ whole genome shotgun (WGS) entry which is preliminary data.</text>
</comment>
<evidence type="ECO:0000256" key="1">
    <source>
        <dbReference type="SAM" id="MobiDB-lite"/>
    </source>
</evidence>
<sequence>MKTLETILNFLTSLVRIIFPRKQKPAAGDCPCPHPYPRPVPDGDHPAVSPDGADGSDADGYRSDTLALNQSDWGTKQRVEPIDIAGYSLMAAGLIGGLYKLFTA</sequence>
<feature type="region of interest" description="Disordered" evidence="1">
    <location>
        <begin position="24"/>
        <end position="67"/>
    </location>
</feature>
<organism evidence="2 3">
    <name type="scientific">Parabacteroides goldsteinii DSM 19448 = WAL 12034</name>
    <dbReference type="NCBI Taxonomy" id="927665"/>
    <lineage>
        <taxon>Bacteria</taxon>
        <taxon>Pseudomonadati</taxon>
        <taxon>Bacteroidota</taxon>
        <taxon>Bacteroidia</taxon>
        <taxon>Bacteroidales</taxon>
        <taxon>Tannerellaceae</taxon>
        <taxon>Parabacteroides</taxon>
    </lineage>
</organism>
<proteinExistence type="predicted"/>
<evidence type="ECO:0000313" key="3">
    <source>
        <dbReference type="Proteomes" id="UP000033047"/>
    </source>
</evidence>
<dbReference type="HOGENOM" id="CLU_2233917_0_0_10"/>